<gene>
    <name evidence="6" type="ORF">CKO45_08340</name>
</gene>
<dbReference type="Proteomes" id="UP000697995">
    <property type="component" value="Unassembled WGS sequence"/>
</dbReference>
<dbReference type="CDD" id="cd00801">
    <property type="entry name" value="INT_P4_C"/>
    <property type="match status" value="1"/>
</dbReference>
<dbReference type="InterPro" id="IPR050808">
    <property type="entry name" value="Phage_Integrase"/>
</dbReference>
<evidence type="ECO:0000259" key="5">
    <source>
        <dbReference type="PROSITE" id="PS51898"/>
    </source>
</evidence>
<keyword evidence="3" id="KW-0238">DNA-binding</keyword>
<keyword evidence="4" id="KW-0233">DNA recombination</keyword>
<dbReference type="PANTHER" id="PTHR30629:SF2">
    <property type="entry name" value="PROPHAGE INTEGRASE INTS-RELATED"/>
    <property type="match status" value="1"/>
</dbReference>
<dbReference type="InterPro" id="IPR011010">
    <property type="entry name" value="DNA_brk_join_enz"/>
</dbReference>
<comment type="caution">
    <text evidence="6">The sequence shown here is derived from an EMBL/GenBank/DDBJ whole genome shotgun (WGS) entry which is preliminary data.</text>
</comment>
<dbReference type="Pfam" id="PF22022">
    <property type="entry name" value="Phage_int_M"/>
    <property type="match status" value="1"/>
</dbReference>
<feature type="domain" description="Tyr recombinase" evidence="5">
    <location>
        <begin position="235"/>
        <end position="446"/>
    </location>
</feature>
<sequence length="468" mass="50976">MWGIVWGTSFGCGGRAMKRAAKPLDVKGIEALKPREATYRVSDGGGLLLEVRPTGAKVWLCRVMVAGKRRDMGLGGFPSVSLKAAREAARLARVTAREGLDPIEERDRKAREQAAEREAATEAEARTFKAVALTCIKAQSPGWKNGRTADLWQNSLEKHAFPTLGQMPVANVDRAAVLRAVDAVWTSRPATGRKVLRRIGSVLRYAAAHGWRANDNPAEARMLRHAGLPALPGGRKQPSLPWQKAPAFIKALDTMPGLAPLALRFTILTALRSGEVRGARWSELSFDGGALWTVPGERMKAKKAADVQPHRVPLSPAAVATLARAYTEATGTAAKVDDLPRLAALMGNAFIFPSAKRTTPLSDMALSAVIRRMNEKRPEGVAAPWRDADGREAVPHGFRATFRTWVDDTRPADSDAAEKALAHEDANQVRDRYRRSDLYDRRVPLMEAWAVHCEGGKEQTASRRSAAG</sequence>
<proteinExistence type="inferred from homology"/>
<dbReference type="SUPFAM" id="SSF56349">
    <property type="entry name" value="DNA breaking-rejoining enzymes"/>
    <property type="match status" value="1"/>
</dbReference>
<dbReference type="InterPro" id="IPR002104">
    <property type="entry name" value="Integrase_catalytic"/>
</dbReference>
<dbReference type="InterPro" id="IPR038488">
    <property type="entry name" value="Integrase_DNA-bd_sf"/>
</dbReference>
<keyword evidence="2" id="KW-0229">DNA integration</keyword>
<keyword evidence="7" id="KW-1185">Reference proteome</keyword>
<dbReference type="InterPro" id="IPR010998">
    <property type="entry name" value="Integrase_recombinase_N"/>
</dbReference>
<dbReference type="InterPro" id="IPR025166">
    <property type="entry name" value="Integrase_DNA_bind_dom"/>
</dbReference>
<dbReference type="InterPro" id="IPR053876">
    <property type="entry name" value="Phage_int_M"/>
</dbReference>
<name>A0ABS1CW24_9PROT</name>
<evidence type="ECO:0000313" key="6">
    <source>
        <dbReference type="EMBL" id="MBK1658237.1"/>
    </source>
</evidence>
<evidence type="ECO:0000256" key="1">
    <source>
        <dbReference type="ARBA" id="ARBA00008857"/>
    </source>
</evidence>
<evidence type="ECO:0000256" key="4">
    <source>
        <dbReference type="ARBA" id="ARBA00023172"/>
    </source>
</evidence>
<dbReference type="PROSITE" id="PS51898">
    <property type="entry name" value="TYR_RECOMBINASE"/>
    <property type="match status" value="1"/>
</dbReference>
<organism evidence="6 7">
    <name type="scientific">Paracraurococcus ruber</name>
    <dbReference type="NCBI Taxonomy" id="77675"/>
    <lineage>
        <taxon>Bacteria</taxon>
        <taxon>Pseudomonadati</taxon>
        <taxon>Pseudomonadota</taxon>
        <taxon>Alphaproteobacteria</taxon>
        <taxon>Acetobacterales</taxon>
        <taxon>Roseomonadaceae</taxon>
        <taxon>Paracraurococcus</taxon>
    </lineage>
</organism>
<evidence type="ECO:0000313" key="7">
    <source>
        <dbReference type="Proteomes" id="UP000697995"/>
    </source>
</evidence>
<dbReference type="Pfam" id="PF00589">
    <property type="entry name" value="Phage_integrase"/>
    <property type="match status" value="1"/>
</dbReference>
<evidence type="ECO:0000256" key="2">
    <source>
        <dbReference type="ARBA" id="ARBA00022908"/>
    </source>
</evidence>
<dbReference type="Pfam" id="PF13356">
    <property type="entry name" value="Arm-DNA-bind_3"/>
    <property type="match status" value="1"/>
</dbReference>
<dbReference type="EMBL" id="NRSG01000043">
    <property type="protein sequence ID" value="MBK1658237.1"/>
    <property type="molecule type" value="Genomic_DNA"/>
</dbReference>
<dbReference type="Gene3D" id="1.10.443.10">
    <property type="entry name" value="Intergrase catalytic core"/>
    <property type="match status" value="1"/>
</dbReference>
<comment type="similarity">
    <text evidence="1">Belongs to the 'phage' integrase family.</text>
</comment>
<reference evidence="6 7" key="1">
    <citation type="journal article" date="2020" name="Microorganisms">
        <title>Osmotic Adaptation and Compatible Solute Biosynthesis of Phototrophic Bacteria as Revealed from Genome Analyses.</title>
        <authorList>
            <person name="Imhoff J.F."/>
            <person name="Rahn T."/>
            <person name="Kunzel S."/>
            <person name="Keller A."/>
            <person name="Neulinger S.C."/>
        </authorList>
    </citation>
    <scope>NUCLEOTIDE SEQUENCE [LARGE SCALE GENOMIC DNA]</scope>
    <source>
        <strain evidence="6 7">DSM 15382</strain>
    </source>
</reference>
<protein>
    <recommendedName>
        <fullName evidence="5">Tyr recombinase domain-containing protein</fullName>
    </recommendedName>
</protein>
<dbReference type="PANTHER" id="PTHR30629">
    <property type="entry name" value="PROPHAGE INTEGRASE"/>
    <property type="match status" value="1"/>
</dbReference>
<accession>A0ABS1CW24</accession>
<dbReference type="Gene3D" id="3.30.160.390">
    <property type="entry name" value="Integrase, DNA-binding domain"/>
    <property type="match status" value="1"/>
</dbReference>
<dbReference type="Gene3D" id="1.10.150.130">
    <property type="match status" value="1"/>
</dbReference>
<dbReference type="InterPro" id="IPR013762">
    <property type="entry name" value="Integrase-like_cat_sf"/>
</dbReference>
<evidence type="ECO:0000256" key="3">
    <source>
        <dbReference type="ARBA" id="ARBA00023125"/>
    </source>
</evidence>